<keyword evidence="2" id="KW-1185">Reference proteome</keyword>
<protein>
    <submittedName>
        <fullName evidence="1">Alpha/beta-hydrolase</fullName>
    </submittedName>
</protein>
<dbReference type="GO" id="GO:0016787">
    <property type="term" value="F:hydrolase activity"/>
    <property type="evidence" value="ECO:0007669"/>
    <property type="project" value="UniProtKB-KW"/>
</dbReference>
<sequence length="246" mass="26590">MAIVTRSLATDERFEYTLFLPSTVSAATTNAMPVVVNVHGTQRGTDHCLNEAWQRFASAHQCSILAPLFPVGLDSPDDETSYARIQGRTYHAGSILLSILDEVGAECPQLDVRQVVLAGFSGGAGYAHRFFYLYPDRIRALSVGAPGSITLLDTGSRWPRGIFAAPSPVPRAAIEAAKEMQVQIVVGSRDNKQREEGKASRLANCHALAQHWREQGLKVRLDIVDGAGHDSTAVQPVVLAFLAAIL</sequence>
<dbReference type="Gene3D" id="3.40.50.1820">
    <property type="entry name" value="alpha/beta hydrolase"/>
    <property type="match status" value="1"/>
</dbReference>
<proteinExistence type="predicted"/>
<evidence type="ECO:0000313" key="2">
    <source>
        <dbReference type="Proteomes" id="UP000245884"/>
    </source>
</evidence>
<reference evidence="1 2" key="1">
    <citation type="journal article" date="2018" name="Mol. Biol. Evol.">
        <title>Broad Genomic Sampling Reveals a Smut Pathogenic Ancestry of the Fungal Clade Ustilaginomycotina.</title>
        <authorList>
            <person name="Kijpornyongpan T."/>
            <person name="Mondo S.J."/>
            <person name="Barry K."/>
            <person name="Sandor L."/>
            <person name="Lee J."/>
            <person name="Lipzen A."/>
            <person name="Pangilinan J."/>
            <person name="LaButti K."/>
            <person name="Hainaut M."/>
            <person name="Henrissat B."/>
            <person name="Grigoriev I.V."/>
            <person name="Spatafora J.W."/>
            <person name="Aime M.C."/>
        </authorList>
    </citation>
    <scope>NUCLEOTIDE SEQUENCE [LARGE SCALE GENOMIC DNA]</scope>
    <source>
        <strain evidence="1 2">MCA 5214</strain>
    </source>
</reference>
<accession>A0A316URJ6</accession>
<dbReference type="InterPro" id="IPR029058">
    <property type="entry name" value="AB_hydrolase_fold"/>
</dbReference>
<dbReference type="GeneID" id="37031548"/>
<dbReference type="Proteomes" id="UP000245884">
    <property type="component" value="Unassembled WGS sequence"/>
</dbReference>
<dbReference type="OrthoDB" id="2334691at2759"/>
<evidence type="ECO:0000313" key="1">
    <source>
        <dbReference type="EMBL" id="PWN25755.1"/>
    </source>
</evidence>
<name>A0A316URJ6_9BASI</name>
<dbReference type="EMBL" id="KZ819674">
    <property type="protein sequence ID" value="PWN25755.1"/>
    <property type="molecule type" value="Genomic_DNA"/>
</dbReference>
<organism evidence="1 2">
    <name type="scientific">Jaminaea rosea</name>
    <dbReference type="NCBI Taxonomy" id="1569628"/>
    <lineage>
        <taxon>Eukaryota</taxon>
        <taxon>Fungi</taxon>
        <taxon>Dikarya</taxon>
        <taxon>Basidiomycota</taxon>
        <taxon>Ustilaginomycotina</taxon>
        <taxon>Exobasidiomycetes</taxon>
        <taxon>Microstromatales</taxon>
        <taxon>Microstromatales incertae sedis</taxon>
        <taxon>Jaminaea</taxon>
    </lineage>
</organism>
<dbReference type="SUPFAM" id="SSF53474">
    <property type="entry name" value="alpha/beta-Hydrolases"/>
    <property type="match status" value="1"/>
</dbReference>
<keyword evidence="1" id="KW-0378">Hydrolase</keyword>
<gene>
    <name evidence="1" type="ORF">BDZ90DRAFT_61685</name>
</gene>
<dbReference type="AlphaFoldDB" id="A0A316URJ6"/>
<dbReference type="RefSeq" id="XP_025360367.1">
    <property type="nucleotide sequence ID" value="XM_025509725.1"/>
</dbReference>